<evidence type="ECO:0000256" key="4">
    <source>
        <dbReference type="ARBA" id="ARBA00022989"/>
    </source>
</evidence>
<feature type="transmembrane region" description="Helical" evidence="6">
    <location>
        <begin position="200"/>
        <end position="225"/>
    </location>
</feature>
<dbReference type="Gene3D" id="1.10.1450.10">
    <property type="entry name" value="Tetraspanin"/>
    <property type="match status" value="1"/>
</dbReference>
<accession>A0AAV9SN66</accession>
<dbReference type="PANTHER" id="PTHR19282">
    <property type="entry name" value="TETRASPANIN"/>
    <property type="match status" value="1"/>
</dbReference>
<feature type="transmembrane region" description="Helical" evidence="6">
    <location>
        <begin position="121"/>
        <end position="143"/>
    </location>
</feature>
<dbReference type="AlphaFoldDB" id="A0AAV9SN66"/>
<dbReference type="EMBL" id="JAHHUM010000080">
    <property type="protein sequence ID" value="KAK5622755.1"/>
    <property type="molecule type" value="Genomic_DNA"/>
</dbReference>
<gene>
    <name evidence="7" type="ORF">CRENBAI_025114</name>
</gene>
<dbReference type="PRINTS" id="PR00218">
    <property type="entry name" value="PERIPHERNRDS"/>
</dbReference>
<proteinExistence type="inferred from homology"/>
<evidence type="ECO:0000313" key="8">
    <source>
        <dbReference type="Proteomes" id="UP001311232"/>
    </source>
</evidence>
<keyword evidence="4 6" id="KW-1133">Transmembrane helix</keyword>
<keyword evidence="8" id="KW-1185">Reference proteome</keyword>
<dbReference type="SUPFAM" id="SSF48652">
    <property type="entry name" value="Tetraspanin"/>
    <property type="match status" value="1"/>
</dbReference>
<dbReference type="Proteomes" id="UP001311232">
    <property type="component" value="Unassembled WGS sequence"/>
</dbReference>
<evidence type="ECO:0000313" key="7">
    <source>
        <dbReference type="EMBL" id="KAK5622755.1"/>
    </source>
</evidence>
<dbReference type="CDD" id="cd03162">
    <property type="entry name" value="peripherin_like_LEL"/>
    <property type="match status" value="1"/>
</dbReference>
<comment type="similarity">
    <text evidence="2">Belongs to the PRPH2/ROM1 family.</text>
</comment>
<evidence type="ECO:0000256" key="5">
    <source>
        <dbReference type="ARBA" id="ARBA00023136"/>
    </source>
</evidence>
<name>A0AAV9SN66_9TELE</name>
<organism evidence="7 8">
    <name type="scientific">Crenichthys baileyi</name>
    <name type="common">White River springfish</name>
    <dbReference type="NCBI Taxonomy" id="28760"/>
    <lineage>
        <taxon>Eukaryota</taxon>
        <taxon>Metazoa</taxon>
        <taxon>Chordata</taxon>
        <taxon>Craniata</taxon>
        <taxon>Vertebrata</taxon>
        <taxon>Euteleostomi</taxon>
        <taxon>Actinopterygii</taxon>
        <taxon>Neopterygii</taxon>
        <taxon>Teleostei</taxon>
        <taxon>Neoteleostei</taxon>
        <taxon>Acanthomorphata</taxon>
        <taxon>Ovalentaria</taxon>
        <taxon>Atherinomorphae</taxon>
        <taxon>Cyprinodontiformes</taxon>
        <taxon>Goodeidae</taxon>
        <taxon>Crenichthys</taxon>
    </lineage>
</organism>
<dbReference type="FunFam" id="1.10.1450.10:FF:000002">
    <property type="entry name" value="Retinal outer segment membrane protein 1"/>
    <property type="match status" value="1"/>
</dbReference>
<dbReference type="InterPro" id="IPR008952">
    <property type="entry name" value="Tetraspanin_EC2_sf"/>
</dbReference>
<protein>
    <submittedName>
        <fullName evidence="7">Uncharacterized protein</fullName>
    </submittedName>
</protein>
<comment type="subcellular location">
    <subcellularLocation>
        <location evidence="1">Membrane</location>
        <topology evidence="1">Multi-pass membrane protein</topology>
    </subcellularLocation>
</comment>
<sequence>MRLKKAKSKNLLYCSPLVDALLAGIRKRFGLLLEDQECQLAAVFHPKFHLFWLEQFISSEVSRVKEAMETAVQKAPNETTVTLGFDHVQFLLDVSPSNQRADMAVGKITFTKTEREKLAEVLWLLNWISVVTGAILFGLGLFLKIEIQKWQEVMSEQGILYVPHMLITTGLAACGINYLGSKICLDCADTNKFLRWKLVMMPYIVCTFFFTACVLVGALMCYSIRSQLEESLYLGLRNTMRFYKDTDTPSRCYLKKTLDLVQIQFQCCGNTDYRDWFQIQWISSRYLDMTDSAVVDRVRSNVEGKYLMDSVPFSCCSTLSSRPCIQHNLSNPAAHVHYDEQSQQLNLWRRGCQQALLDHYTGIMQSIGLTVLLIWLFELLVLTGVRYLQTAMENVIRLGDPESESEGWILENSLTETACYNFNIIKNLGKCYQVDDDPNINVPTTAADQEVPSHQVQVNLTS</sequence>
<dbReference type="GO" id="GO:0005886">
    <property type="term" value="C:plasma membrane"/>
    <property type="evidence" value="ECO:0007669"/>
    <property type="project" value="TreeGrafter"/>
</dbReference>
<keyword evidence="5 6" id="KW-0472">Membrane</keyword>
<keyword evidence="3 6" id="KW-0812">Transmembrane</keyword>
<feature type="transmembrane region" description="Helical" evidence="6">
    <location>
        <begin position="158"/>
        <end position="179"/>
    </location>
</feature>
<dbReference type="GO" id="GO:0007601">
    <property type="term" value="P:visual perception"/>
    <property type="evidence" value="ECO:0007669"/>
    <property type="project" value="InterPro"/>
</dbReference>
<dbReference type="InterPro" id="IPR042026">
    <property type="entry name" value="Peripherin_LEL"/>
</dbReference>
<evidence type="ECO:0000256" key="1">
    <source>
        <dbReference type="ARBA" id="ARBA00004141"/>
    </source>
</evidence>
<dbReference type="InterPro" id="IPR018499">
    <property type="entry name" value="Tetraspanin/Peripherin"/>
</dbReference>
<dbReference type="Pfam" id="PF00335">
    <property type="entry name" value="Tetraspanin"/>
    <property type="match status" value="1"/>
</dbReference>
<reference evidence="7 8" key="1">
    <citation type="submission" date="2021-06" db="EMBL/GenBank/DDBJ databases">
        <authorList>
            <person name="Palmer J.M."/>
        </authorList>
    </citation>
    <scope>NUCLEOTIDE SEQUENCE [LARGE SCALE GENOMIC DNA]</scope>
    <source>
        <strain evidence="7 8">MEX-2019</strain>
        <tissue evidence="7">Muscle</tissue>
    </source>
</reference>
<evidence type="ECO:0000256" key="2">
    <source>
        <dbReference type="ARBA" id="ARBA00010674"/>
    </source>
</evidence>
<feature type="transmembrane region" description="Helical" evidence="6">
    <location>
        <begin position="367"/>
        <end position="388"/>
    </location>
</feature>
<evidence type="ECO:0000256" key="3">
    <source>
        <dbReference type="ARBA" id="ARBA00022692"/>
    </source>
</evidence>
<evidence type="ECO:0000256" key="6">
    <source>
        <dbReference type="SAM" id="Phobius"/>
    </source>
</evidence>
<comment type="caution">
    <text evidence="7">The sequence shown here is derived from an EMBL/GenBank/DDBJ whole genome shotgun (WGS) entry which is preliminary data.</text>
</comment>
<dbReference type="PANTHER" id="PTHR19282:SF184">
    <property type="entry name" value="PERIPHERIN 2 LIKE-RELATED"/>
    <property type="match status" value="1"/>
</dbReference>
<dbReference type="InterPro" id="IPR000830">
    <property type="entry name" value="Peripherin/rom-1"/>
</dbReference>